<proteinExistence type="predicted"/>
<name>A0A914CKP1_9BILA</name>
<sequence>MFIQTIIVPIFIIINEDRLMHKLRPYLCQNKVHQQVNNPTTLTGKPLIINRNQHQDIYFNAYQSSWS</sequence>
<evidence type="ECO:0000313" key="1">
    <source>
        <dbReference type="Proteomes" id="UP000887540"/>
    </source>
</evidence>
<organism evidence="1 2">
    <name type="scientific">Acrobeloides nanus</name>
    <dbReference type="NCBI Taxonomy" id="290746"/>
    <lineage>
        <taxon>Eukaryota</taxon>
        <taxon>Metazoa</taxon>
        <taxon>Ecdysozoa</taxon>
        <taxon>Nematoda</taxon>
        <taxon>Chromadorea</taxon>
        <taxon>Rhabditida</taxon>
        <taxon>Tylenchina</taxon>
        <taxon>Cephalobomorpha</taxon>
        <taxon>Cephaloboidea</taxon>
        <taxon>Cephalobidae</taxon>
        <taxon>Acrobeloides</taxon>
    </lineage>
</organism>
<dbReference type="WBParaSite" id="ACRNAN_scaffold11884.g32394.t1">
    <property type="protein sequence ID" value="ACRNAN_scaffold11884.g32394.t1"/>
    <property type="gene ID" value="ACRNAN_scaffold11884.g32394"/>
</dbReference>
<evidence type="ECO:0000313" key="2">
    <source>
        <dbReference type="WBParaSite" id="ACRNAN_scaffold11884.g32394.t1"/>
    </source>
</evidence>
<reference evidence="2" key="1">
    <citation type="submission" date="2022-11" db="UniProtKB">
        <authorList>
            <consortium name="WormBaseParasite"/>
        </authorList>
    </citation>
    <scope>IDENTIFICATION</scope>
</reference>
<dbReference type="Proteomes" id="UP000887540">
    <property type="component" value="Unplaced"/>
</dbReference>
<accession>A0A914CKP1</accession>
<dbReference type="AlphaFoldDB" id="A0A914CKP1"/>
<keyword evidence="1" id="KW-1185">Reference proteome</keyword>
<protein>
    <submittedName>
        <fullName evidence="2">Uncharacterized protein</fullName>
    </submittedName>
</protein>